<keyword evidence="3" id="KW-1185">Reference proteome</keyword>
<organism evidence="2 3">
    <name type="scientific">Apiotrichum porosum</name>
    <dbReference type="NCBI Taxonomy" id="105984"/>
    <lineage>
        <taxon>Eukaryota</taxon>
        <taxon>Fungi</taxon>
        <taxon>Dikarya</taxon>
        <taxon>Basidiomycota</taxon>
        <taxon>Agaricomycotina</taxon>
        <taxon>Tremellomycetes</taxon>
        <taxon>Trichosporonales</taxon>
        <taxon>Trichosporonaceae</taxon>
        <taxon>Apiotrichum</taxon>
    </lineage>
</organism>
<reference evidence="2 3" key="1">
    <citation type="submission" date="2018-11" db="EMBL/GenBank/DDBJ databases">
        <title>Genome sequence of Apiotrichum porosum DSM 27194.</title>
        <authorList>
            <person name="Aliyu H."/>
            <person name="Gorte O."/>
            <person name="Ochsenreither K."/>
        </authorList>
    </citation>
    <scope>NUCLEOTIDE SEQUENCE [LARGE SCALE GENOMIC DNA]</scope>
    <source>
        <strain evidence="2 3">DSM 27194</strain>
    </source>
</reference>
<dbReference type="AlphaFoldDB" id="A0A427XUJ5"/>
<comment type="caution">
    <text evidence="2">The sequence shown here is derived from an EMBL/GenBank/DDBJ whole genome shotgun (WGS) entry which is preliminary data.</text>
</comment>
<feature type="region of interest" description="Disordered" evidence="1">
    <location>
        <begin position="523"/>
        <end position="582"/>
    </location>
</feature>
<feature type="compositionally biased region" description="Low complexity" evidence="1">
    <location>
        <begin position="681"/>
        <end position="691"/>
    </location>
</feature>
<feature type="compositionally biased region" description="Basic and acidic residues" evidence="1">
    <location>
        <begin position="30"/>
        <end position="42"/>
    </location>
</feature>
<name>A0A427XUJ5_9TREE</name>
<protein>
    <submittedName>
        <fullName evidence="2">Uncharacterized protein</fullName>
    </submittedName>
</protein>
<evidence type="ECO:0000256" key="1">
    <source>
        <dbReference type="SAM" id="MobiDB-lite"/>
    </source>
</evidence>
<dbReference type="GeneID" id="39592042"/>
<feature type="compositionally biased region" description="Basic and acidic residues" evidence="1">
    <location>
        <begin position="602"/>
        <end position="616"/>
    </location>
</feature>
<feature type="compositionally biased region" description="Low complexity" evidence="1">
    <location>
        <begin position="452"/>
        <end position="465"/>
    </location>
</feature>
<dbReference type="RefSeq" id="XP_028476751.1">
    <property type="nucleotide sequence ID" value="XM_028622858.1"/>
</dbReference>
<feature type="region of interest" description="Disordered" evidence="1">
    <location>
        <begin position="452"/>
        <end position="511"/>
    </location>
</feature>
<dbReference type="Proteomes" id="UP000279236">
    <property type="component" value="Unassembled WGS sequence"/>
</dbReference>
<proteinExistence type="predicted"/>
<evidence type="ECO:0000313" key="2">
    <source>
        <dbReference type="EMBL" id="RSH82519.1"/>
    </source>
</evidence>
<sequence>MGSDHARDPFGLNSFLMSPFDSAWEFSHSIPEEAPKKTERPAKSMSRRSSSSNLLRRPSPLAQPPVLADADADAEAKADDSTEVIDDEDSAVASDVAEDNSPRRPNSMGSKGLRALIARKSTLVTEASAAPVVTVSAADDLEPNSGPAICESPISSAPQSPIIDNVSRMAGSRSDSMCSAMSSGSSTDGSCDDGIQTPGDLPPPGPVDVSAASVRLVAALNEDRSRPKSTWRDWLNGRRSSFLGIRSESGTTLLESPRESVLDLGPEIPEAENSPTDNSDAAHAAAQLRRLSLQKLGALRMPSPHPLQLLLTRQHVNLPDEVAFSIPATKRVFPMSVNTVQRGSTEFAAAHGSLRVALAVRNVVVHIDRGERPTDAWVPKKASSSSNILRPRGVRDFVARQPFEERMVTFFPDERVTHVSMARRGFAIYELEFSDYIMALSESEDAPITWSLSKKSNRSTSSSSLLPPPRAAPTKVTKVDVLADQKRARRASRELVDKRRSMAPPQLPDIKRQSVMSIAPIAAAAPAKSSFRATKPKAAATWDDSSDEEDDAEASKPSATRPGRPPAARTQSAPVARARQSVMMDSDAALDHIARARERRAQFEAGECERKAESKRMSVMPSARGFASGKPPAAKDAPLSSRASSRSLAAAKAERPQPTRKASSSTLAGMAGEQTPRKQRTPTSLPSSPRSGLQPDRRRVVSQYEMAAASMQPRASMMGMAGMYGAGVPQVPLIPAMPVMPAYSPAVMHRGSMAFPPAMPTMTPMMGMNGMNGMQYHPQFAGMHSPQFAGMHSPQLPQMYLPPPIPGTGRRRERPVS</sequence>
<feature type="region of interest" description="Disordered" evidence="1">
    <location>
        <begin position="602"/>
        <end position="698"/>
    </location>
</feature>
<gene>
    <name evidence="2" type="ORF">EHS24_007499</name>
</gene>
<accession>A0A427XUJ5</accession>
<dbReference type="OrthoDB" id="3268641at2759"/>
<feature type="compositionally biased region" description="Acidic residues" evidence="1">
    <location>
        <begin position="81"/>
        <end position="90"/>
    </location>
</feature>
<feature type="compositionally biased region" description="Low complexity" evidence="1">
    <location>
        <begin position="637"/>
        <end position="651"/>
    </location>
</feature>
<feature type="region of interest" description="Disordered" evidence="1">
    <location>
        <begin position="30"/>
        <end position="111"/>
    </location>
</feature>
<feature type="compositionally biased region" description="Basic and acidic residues" evidence="1">
    <location>
        <begin position="477"/>
        <end position="500"/>
    </location>
</feature>
<evidence type="ECO:0000313" key="3">
    <source>
        <dbReference type="Proteomes" id="UP000279236"/>
    </source>
</evidence>
<dbReference type="EMBL" id="RSCE01000005">
    <property type="protein sequence ID" value="RSH82519.1"/>
    <property type="molecule type" value="Genomic_DNA"/>
</dbReference>
<feature type="compositionally biased region" description="Low complexity" evidence="1">
    <location>
        <begin position="43"/>
        <end position="60"/>
    </location>
</feature>